<name>A0A7H0VH89_9FLAO</name>
<reference evidence="1 2" key="1">
    <citation type="submission" date="2020-08" db="EMBL/GenBank/DDBJ databases">
        <title>Croceimicrobium hydrocarbonivorans gen. nov., sp. nov., a novel marine bacterium isolated from a bacterial consortium that degrades polyethylene terephthalate.</title>
        <authorList>
            <person name="Liu R."/>
        </authorList>
    </citation>
    <scope>NUCLEOTIDE SEQUENCE [LARGE SCALE GENOMIC DNA]</scope>
    <source>
        <strain evidence="1 2">A20-9</strain>
    </source>
</reference>
<proteinExistence type="predicted"/>
<evidence type="ECO:0000313" key="2">
    <source>
        <dbReference type="Proteomes" id="UP000516305"/>
    </source>
</evidence>
<keyword evidence="2" id="KW-1185">Reference proteome</keyword>
<dbReference type="RefSeq" id="WP_210759612.1">
    <property type="nucleotide sequence ID" value="NZ_CP060139.1"/>
</dbReference>
<dbReference type="AlphaFoldDB" id="A0A7H0VH89"/>
<protein>
    <submittedName>
        <fullName evidence="1">Uncharacterized protein</fullName>
    </submittedName>
</protein>
<gene>
    <name evidence="1" type="ORF">H4K34_04405</name>
</gene>
<organism evidence="1 2">
    <name type="scientific">Croceimicrobium hydrocarbonivorans</name>
    <dbReference type="NCBI Taxonomy" id="2761580"/>
    <lineage>
        <taxon>Bacteria</taxon>
        <taxon>Pseudomonadati</taxon>
        <taxon>Bacteroidota</taxon>
        <taxon>Flavobacteriia</taxon>
        <taxon>Flavobacteriales</taxon>
        <taxon>Owenweeksiaceae</taxon>
        <taxon>Croceimicrobium</taxon>
    </lineage>
</organism>
<evidence type="ECO:0000313" key="1">
    <source>
        <dbReference type="EMBL" id="QNR25087.1"/>
    </source>
</evidence>
<dbReference type="EMBL" id="CP060139">
    <property type="protein sequence ID" value="QNR25087.1"/>
    <property type="molecule type" value="Genomic_DNA"/>
</dbReference>
<dbReference type="KEGG" id="chyd:H4K34_04405"/>
<accession>A0A7H0VH89</accession>
<dbReference type="Proteomes" id="UP000516305">
    <property type="component" value="Chromosome"/>
</dbReference>
<sequence length="372" mass="43795">MALLVFHLGISCRDSTTMVDKVPYLKLDTNQRVRLEAQVNSSRAYLKWRINDQDTIGHYIYADTLFEFKKKDLEQAYFKRKIRAYPSERKGIYLNPIYNYSDHSIYSLSAELGNQKLAIHNLEDASFRTHILPQKINGYQAYFALNDLYPPIVLGDSLILLNCNFPNLGRHHQTKELYSLGIDAVFKLKEDSLVFKQLIGMYPAHYQNSVYILNDFHPSRSAARGKIYYGFKYSNRVYYYEWNTEQRKFTRHILKPNKLLNVSPLEVLSSEEFNDGRSSKKQFEEPGFLDLEIDESDGSIYRIYRAPDSITDYKPRRDLLYKEDFYLLKYDSSLQFIKAEYQSSNQVIMNLQRNGSLFWFNAVGNSNVYWLK</sequence>